<organism evidence="1 2">
    <name type="scientific">Moniliophthora roreri</name>
    <name type="common">Frosty pod rot fungus</name>
    <name type="synonym">Monilia roreri</name>
    <dbReference type="NCBI Taxonomy" id="221103"/>
    <lineage>
        <taxon>Eukaryota</taxon>
        <taxon>Fungi</taxon>
        <taxon>Dikarya</taxon>
        <taxon>Basidiomycota</taxon>
        <taxon>Agaricomycotina</taxon>
        <taxon>Agaricomycetes</taxon>
        <taxon>Agaricomycetidae</taxon>
        <taxon>Agaricales</taxon>
        <taxon>Marasmiineae</taxon>
        <taxon>Marasmiaceae</taxon>
        <taxon>Moniliophthora</taxon>
    </lineage>
</organism>
<dbReference type="EMBL" id="LATX01001461">
    <property type="protein sequence ID" value="KTB41446.1"/>
    <property type="molecule type" value="Genomic_DNA"/>
</dbReference>
<dbReference type="PANTHER" id="PTHR15503:SF22">
    <property type="entry name" value="TRANSPOSON TY3-I GAG POLYPROTEIN"/>
    <property type="match status" value="1"/>
</dbReference>
<dbReference type="PANTHER" id="PTHR15503">
    <property type="entry name" value="LDOC1 RELATED"/>
    <property type="match status" value="1"/>
</dbReference>
<dbReference type="AlphaFoldDB" id="A0A0W0FYQ6"/>
<dbReference type="InterPro" id="IPR021109">
    <property type="entry name" value="Peptidase_aspartic_dom_sf"/>
</dbReference>
<dbReference type="InterPro" id="IPR043502">
    <property type="entry name" value="DNA/RNA_pol_sf"/>
</dbReference>
<dbReference type="Gene3D" id="3.10.10.10">
    <property type="entry name" value="HIV Type 1 Reverse Transcriptase, subunit A, domain 1"/>
    <property type="match status" value="1"/>
</dbReference>
<dbReference type="SUPFAM" id="SSF56672">
    <property type="entry name" value="DNA/RNA polymerases"/>
    <property type="match status" value="1"/>
</dbReference>
<proteinExistence type="predicted"/>
<evidence type="ECO:0000313" key="2">
    <source>
        <dbReference type="Proteomes" id="UP000054988"/>
    </source>
</evidence>
<dbReference type="Gene3D" id="2.40.70.10">
    <property type="entry name" value="Acid Proteases"/>
    <property type="match status" value="1"/>
</dbReference>
<dbReference type="InterPro" id="IPR032567">
    <property type="entry name" value="RTL1-rel"/>
</dbReference>
<accession>A0A0W0FYQ6</accession>
<evidence type="ECO:0008006" key="3">
    <source>
        <dbReference type="Google" id="ProtNLM"/>
    </source>
</evidence>
<dbReference type="Proteomes" id="UP000054988">
    <property type="component" value="Unassembled WGS sequence"/>
</dbReference>
<reference evidence="1 2" key="1">
    <citation type="submission" date="2015-12" db="EMBL/GenBank/DDBJ databases">
        <title>Draft genome sequence of Moniliophthora roreri, the causal agent of frosty pod rot of cacao.</title>
        <authorList>
            <person name="Aime M.C."/>
            <person name="Diaz-Valderrama J.R."/>
            <person name="Kijpornyongpan T."/>
            <person name="Phillips-Mora W."/>
        </authorList>
    </citation>
    <scope>NUCLEOTIDE SEQUENCE [LARGE SCALE GENOMIC DNA]</scope>
    <source>
        <strain evidence="1 2">MCA 2952</strain>
    </source>
</reference>
<evidence type="ECO:0000313" key="1">
    <source>
        <dbReference type="EMBL" id="KTB41446.1"/>
    </source>
</evidence>
<protein>
    <recommendedName>
        <fullName evidence="3">Reverse transcriptase-rnase h-integrase</fullName>
    </recommendedName>
</protein>
<name>A0A0W0FYQ6_MONRR</name>
<comment type="caution">
    <text evidence="1">The sequence shown here is derived from an EMBL/GenBank/DDBJ whole genome shotgun (WGS) entry which is preliminary data.</text>
</comment>
<sequence length="192" mass="22687">MHVVELEFRIVGKEFRKNFMISGIGDESMILGLPWLRHHNPHIDWETGEIQFLLRRKLQIKRFTGVLDTTSLSVLIGAKTMVSQEMAHQQQQPKKEIDNLIPLYLQEYKDCFEKEKSERFPPSQTYDHAIELKLDFVPWNCKLYPLSPVKQMEQDKFLEDNLWKGYIRKSKSPMASPFFFMAKKEKGVLRPT</sequence>
<gene>
    <name evidence="1" type="ORF">WG66_5978</name>
</gene>